<dbReference type="AlphaFoldDB" id="A0A4Z0V2V7"/>
<comment type="caution">
    <text evidence="1">The sequence shown here is derived from an EMBL/GenBank/DDBJ whole genome shotgun (WGS) entry which is preliminary data.</text>
</comment>
<accession>A0A4Z0V2V7</accession>
<sequence length="120" mass="13166">MIHTEKQFKSSQNKNRMKKIFIPALLALATTSGIMGYHSQINNIESLSDLALINIEALADGENVSPGFSWEYSDGKPMLFDCNAKIGEYIFGISKECGFQVVMCQGGGSGCNERRCPEHG</sequence>
<dbReference type="Pfam" id="PF14055">
    <property type="entry name" value="NVEALA"/>
    <property type="match status" value="1"/>
</dbReference>
<organism evidence="1 2">
    <name type="scientific">Duncaniella freteri</name>
    <dbReference type="NCBI Taxonomy" id="2530391"/>
    <lineage>
        <taxon>Bacteria</taxon>
        <taxon>Pseudomonadati</taxon>
        <taxon>Bacteroidota</taxon>
        <taxon>Bacteroidia</taxon>
        <taxon>Bacteroidales</taxon>
        <taxon>Muribaculaceae</taxon>
        <taxon>Duncaniella</taxon>
    </lineage>
</organism>
<gene>
    <name evidence="1" type="ORF">EZ315_01970</name>
</gene>
<keyword evidence="2" id="KW-1185">Reference proteome</keyword>
<dbReference type="Proteomes" id="UP000297635">
    <property type="component" value="Unassembled WGS sequence"/>
</dbReference>
<name>A0A4Z0V2V7_9BACT</name>
<evidence type="ECO:0000313" key="2">
    <source>
        <dbReference type="Proteomes" id="UP000297635"/>
    </source>
</evidence>
<evidence type="ECO:0000313" key="1">
    <source>
        <dbReference type="EMBL" id="TGG39529.1"/>
    </source>
</evidence>
<reference evidence="1 2" key="1">
    <citation type="submission" date="2019-02" db="EMBL/GenBank/DDBJ databases">
        <title>Isolation and identification of novel species under the genus Muribaculum.</title>
        <authorList>
            <person name="Miyake S."/>
            <person name="Ding Y."/>
            <person name="Low A."/>
            <person name="Soh M."/>
            <person name="Seedorf H."/>
        </authorList>
    </citation>
    <scope>NUCLEOTIDE SEQUENCE [LARGE SCALE GENOMIC DNA]</scope>
    <source>
        <strain evidence="1 2">TLL-A3</strain>
    </source>
</reference>
<protein>
    <submittedName>
        <fullName evidence="1">Uncharacterized protein</fullName>
    </submittedName>
</protein>
<proteinExistence type="predicted"/>
<dbReference type="EMBL" id="SJSA01000001">
    <property type="protein sequence ID" value="TGG39529.1"/>
    <property type="molecule type" value="Genomic_DNA"/>
</dbReference>
<dbReference type="InterPro" id="IPR025905">
    <property type="entry name" value="NVEALA"/>
</dbReference>